<dbReference type="GeneID" id="18812958"/>
<dbReference type="AlphaFoldDB" id="F8PBS2"/>
<name>F8PBS2_SERL9</name>
<feature type="domain" description="Phosducin" evidence="3">
    <location>
        <begin position="149"/>
        <end position="221"/>
    </location>
</feature>
<accession>F8PBS2</accession>
<feature type="region of interest" description="Disordered" evidence="2">
    <location>
        <begin position="317"/>
        <end position="340"/>
    </location>
</feature>
<sequence length="340" mass="38336">MDADIEHLVLSGKLFNPDGSRSSSPERSPSPDHGWHDDENPDDDSDGERSKQIDQILNSNNGNGNEPIGMGPGRTGVKGVIRDRFEADALLAARRARAMREVNRRMEKASLGGRTYLEEEQERAWEKRVQEGESDDDKRDVLGRRREGRFGHLREVGKAGFVPAVEKEERGVWVVIHLYESSLDRCYALDDTLARLARIYPQTKFLRARASALGFASTATSSSRRTTTTSHAMPGRYVEDDEDPYDYDEDEKAEEYYDDDEEEEQDVDTDMLPTMLVYRDGELVHNWVRVDWEAGKAGVEDLLSRRHIIGAPSLGQGNCGLPSDDEDDLVWSDEEDVLGS</sequence>
<dbReference type="OrthoDB" id="70588at2759"/>
<dbReference type="CDD" id="cd02957">
    <property type="entry name" value="Phd_like"/>
    <property type="match status" value="1"/>
</dbReference>
<dbReference type="SUPFAM" id="SSF52833">
    <property type="entry name" value="Thioredoxin-like"/>
    <property type="match status" value="1"/>
</dbReference>
<evidence type="ECO:0000256" key="1">
    <source>
        <dbReference type="ARBA" id="ARBA00009686"/>
    </source>
</evidence>
<dbReference type="RefSeq" id="XP_007323843.1">
    <property type="nucleotide sequence ID" value="XM_007323781.1"/>
</dbReference>
<feature type="compositionally biased region" description="Acidic residues" evidence="2">
    <location>
        <begin position="323"/>
        <end position="340"/>
    </location>
</feature>
<gene>
    <name evidence="4" type="ORF">SERLADRAFT_411691</name>
</gene>
<proteinExistence type="inferred from homology"/>
<feature type="region of interest" description="Disordered" evidence="2">
    <location>
        <begin position="1"/>
        <end position="76"/>
    </location>
</feature>
<feature type="compositionally biased region" description="Basic and acidic residues" evidence="2">
    <location>
        <begin position="29"/>
        <end position="38"/>
    </location>
</feature>
<evidence type="ECO:0000259" key="3">
    <source>
        <dbReference type="Pfam" id="PF02114"/>
    </source>
</evidence>
<reference evidence="4" key="1">
    <citation type="submission" date="2011-04" db="EMBL/GenBank/DDBJ databases">
        <title>Evolution of plant cell wall degrading machinery underlies the functional diversity of forest fungi.</title>
        <authorList>
            <consortium name="US DOE Joint Genome Institute (JGI-PGF)"/>
            <person name="Eastwood D.C."/>
            <person name="Floudas D."/>
            <person name="Binder M."/>
            <person name="Majcherczyk A."/>
            <person name="Schneider P."/>
            <person name="Aerts A."/>
            <person name="Asiegbu F.O."/>
            <person name="Baker S.E."/>
            <person name="Barry K."/>
            <person name="Bendiksby M."/>
            <person name="Blumentritt M."/>
            <person name="Coutinho P.M."/>
            <person name="Cullen D."/>
            <person name="Cullen D."/>
            <person name="Gathman A."/>
            <person name="Goodell B."/>
            <person name="Henrissat B."/>
            <person name="Ihrmark K."/>
            <person name="Kauserud H."/>
            <person name="Kohler A."/>
            <person name="LaButti K."/>
            <person name="Lapidus A."/>
            <person name="Lavin J.L."/>
            <person name="Lee Y.-H."/>
            <person name="Lindquist E."/>
            <person name="Lilly W."/>
            <person name="Lucas S."/>
            <person name="Morin E."/>
            <person name="Murat C."/>
            <person name="Oguiza J.A."/>
            <person name="Park J."/>
            <person name="Pisabarro A.G."/>
            <person name="Riley R."/>
            <person name="Rosling A."/>
            <person name="Salamov A."/>
            <person name="Schmidt O."/>
            <person name="Schmutz J."/>
            <person name="Skrede I."/>
            <person name="Stenlid J."/>
            <person name="Wiebenga A."/>
            <person name="Xie X."/>
            <person name="Kues U."/>
            <person name="Hibbett D.S."/>
            <person name="Hoffmeister D."/>
            <person name="Hogberg N."/>
            <person name="Martin F."/>
            <person name="Grigoriev I.V."/>
            <person name="Watkinson S.C."/>
        </authorList>
    </citation>
    <scope>NUCLEOTIDE SEQUENCE</scope>
    <source>
        <strain evidence="4">S7.9</strain>
    </source>
</reference>
<dbReference type="InterPro" id="IPR051499">
    <property type="entry name" value="Phosducin-like_reg"/>
</dbReference>
<dbReference type="KEGG" id="sla:SERLADRAFT_411691"/>
<feature type="compositionally biased region" description="Acidic residues" evidence="2">
    <location>
        <begin position="239"/>
        <end position="266"/>
    </location>
</feature>
<dbReference type="HOGENOM" id="CLU_059221_0_0_1"/>
<organism>
    <name type="scientific">Serpula lacrymans var. lacrymans (strain S7.9)</name>
    <name type="common">Dry rot fungus</name>
    <dbReference type="NCBI Taxonomy" id="578457"/>
    <lineage>
        <taxon>Eukaryota</taxon>
        <taxon>Fungi</taxon>
        <taxon>Dikarya</taxon>
        <taxon>Basidiomycota</taxon>
        <taxon>Agaricomycotina</taxon>
        <taxon>Agaricomycetes</taxon>
        <taxon>Agaricomycetidae</taxon>
        <taxon>Boletales</taxon>
        <taxon>Coniophorineae</taxon>
        <taxon>Serpulaceae</taxon>
        <taxon>Serpula</taxon>
    </lineage>
</organism>
<dbReference type="Gene3D" id="3.40.30.10">
    <property type="entry name" value="Glutaredoxin"/>
    <property type="match status" value="1"/>
</dbReference>
<comment type="similarity">
    <text evidence="1">Belongs to the phosducin family.</text>
</comment>
<feature type="region of interest" description="Disordered" evidence="2">
    <location>
        <begin position="217"/>
        <end position="266"/>
    </location>
</feature>
<dbReference type="Proteomes" id="UP000008064">
    <property type="component" value="Unassembled WGS sequence"/>
</dbReference>
<feature type="compositionally biased region" description="Low complexity" evidence="2">
    <location>
        <begin position="217"/>
        <end position="230"/>
    </location>
</feature>
<dbReference type="PANTHER" id="PTHR46052">
    <property type="entry name" value="PHOSDUCIN-LIKE PROTEIN"/>
    <property type="match status" value="1"/>
</dbReference>
<dbReference type="InterPro" id="IPR024253">
    <property type="entry name" value="Phosducin_thioredoxin-like_dom"/>
</dbReference>
<evidence type="ECO:0000256" key="2">
    <source>
        <dbReference type="SAM" id="MobiDB-lite"/>
    </source>
</evidence>
<dbReference type="InterPro" id="IPR036249">
    <property type="entry name" value="Thioredoxin-like_sf"/>
</dbReference>
<evidence type="ECO:0000313" key="4">
    <source>
        <dbReference type="EMBL" id="EGO19710.1"/>
    </source>
</evidence>
<dbReference type="PANTHER" id="PTHR46052:SF1">
    <property type="entry name" value="PHOSDUCIN-LIKE PROTEIN"/>
    <property type="match status" value="1"/>
</dbReference>
<dbReference type="Pfam" id="PF02114">
    <property type="entry name" value="Phosducin"/>
    <property type="match status" value="1"/>
</dbReference>
<dbReference type="EMBL" id="GL945443">
    <property type="protein sequence ID" value="EGO19710.1"/>
    <property type="molecule type" value="Genomic_DNA"/>
</dbReference>
<protein>
    <recommendedName>
        <fullName evidence="3">Phosducin domain-containing protein</fullName>
    </recommendedName>
</protein>
<feature type="compositionally biased region" description="Polar residues" evidence="2">
    <location>
        <begin position="53"/>
        <end position="64"/>
    </location>
</feature>